<feature type="domain" description="Glycosyltransferase 2-like" evidence="1">
    <location>
        <begin position="4"/>
        <end position="119"/>
    </location>
</feature>
<evidence type="ECO:0000313" key="2">
    <source>
        <dbReference type="EMBL" id="ATX71578.1"/>
    </source>
</evidence>
<organism evidence="2 3">
    <name type="scientific">Spiroplasma clarkii</name>
    <dbReference type="NCBI Taxonomy" id="2139"/>
    <lineage>
        <taxon>Bacteria</taxon>
        <taxon>Bacillati</taxon>
        <taxon>Mycoplasmatota</taxon>
        <taxon>Mollicutes</taxon>
        <taxon>Entomoplasmatales</taxon>
        <taxon>Spiroplasmataceae</taxon>
        <taxon>Spiroplasma</taxon>
    </lineage>
</organism>
<sequence>MLLSFIIATKENTPVFEKTFQSILSQSNQDFEIILVLDRSIVENAKQNFGKDIFWEHENVKLVLNNSVQGIAASYNTAISVAEGDYIKFVNEGDTLEDNFVQTIAQNLAKYPDVNIDVLEYSGKLSGMVDVGTVTYLQLDKLYALEQEPEPLAYTNLILFNKLFRTKLLQLYNFKFQRFVRYDALFTYKVLTQTKYYLHIATDKYIEEIIIQQPDYSAFDTVNQWAHIFNYYRRMGKFKVYKDELYYAYYKSVLHIWLWTIKHYDNKVLLKKSIDFVNKKVVNKIEDFTQANKIFLQSKDAKFTEICKNYLKYLKDIQK</sequence>
<keyword evidence="2" id="KW-0808">Transferase</keyword>
<proteinExistence type="predicted"/>
<accession>A0A1Y0L3H2</accession>
<dbReference type="EMBL" id="CP024870">
    <property type="protein sequence ID" value="ATX71578.1"/>
    <property type="molecule type" value="Genomic_DNA"/>
</dbReference>
<dbReference type="AlphaFoldDB" id="A0A1Y0L3H2"/>
<evidence type="ECO:0000313" key="3">
    <source>
        <dbReference type="Proteomes" id="UP000231179"/>
    </source>
</evidence>
<keyword evidence="3" id="KW-1185">Reference proteome</keyword>
<dbReference type="SUPFAM" id="SSF53448">
    <property type="entry name" value="Nucleotide-diphospho-sugar transferases"/>
    <property type="match status" value="1"/>
</dbReference>
<dbReference type="Proteomes" id="UP000231179">
    <property type="component" value="Chromosome"/>
</dbReference>
<dbReference type="Pfam" id="PF00535">
    <property type="entry name" value="Glycos_transf_2"/>
    <property type="match status" value="1"/>
</dbReference>
<evidence type="ECO:0000259" key="1">
    <source>
        <dbReference type="Pfam" id="PF00535"/>
    </source>
</evidence>
<protein>
    <submittedName>
        <fullName evidence="2">Glycosyltransferase</fullName>
    </submittedName>
</protein>
<dbReference type="KEGG" id="scla:SCLARK_001822"/>
<dbReference type="Gene3D" id="3.90.550.10">
    <property type="entry name" value="Spore Coat Polysaccharide Biosynthesis Protein SpsA, Chain A"/>
    <property type="match status" value="1"/>
</dbReference>
<dbReference type="InterPro" id="IPR029044">
    <property type="entry name" value="Nucleotide-diphossugar_trans"/>
</dbReference>
<reference evidence="2 3" key="1">
    <citation type="submission" date="2017-11" db="EMBL/GenBank/DDBJ databases">
        <title>Complete genome sequence of Spiroplasma clarkii CN-5 (DSM 19994).</title>
        <authorList>
            <person name="Tsai Y.-M."/>
            <person name="Chang A."/>
            <person name="Lo W.-S."/>
            <person name="Kuo C.-H."/>
        </authorList>
    </citation>
    <scope>NUCLEOTIDE SEQUENCE [LARGE SCALE GENOMIC DNA]</scope>
    <source>
        <strain evidence="2 3">CN-5</strain>
    </source>
</reference>
<dbReference type="RefSeq" id="WP_100255109.1">
    <property type="nucleotide sequence ID" value="NZ_CP015819.1"/>
</dbReference>
<dbReference type="OrthoDB" id="387866at2"/>
<dbReference type="PANTHER" id="PTHR22916">
    <property type="entry name" value="GLYCOSYLTRANSFERASE"/>
    <property type="match status" value="1"/>
</dbReference>
<dbReference type="GO" id="GO:0016758">
    <property type="term" value="F:hexosyltransferase activity"/>
    <property type="evidence" value="ECO:0007669"/>
    <property type="project" value="UniProtKB-ARBA"/>
</dbReference>
<name>A0A1Y0L3H2_9MOLU</name>
<gene>
    <name evidence="2" type="primary">cps</name>
    <name evidence="2" type="ORF">SCLAR_v1c12800</name>
</gene>
<dbReference type="InterPro" id="IPR001173">
    <property type="entry name" value="Glyco_trans_2-like"/>
</dbReference>
<dbReference type="PANTHER" id="PTHR22916:SF3">
    <property type="entry name" value="UDP-GLCNAC:BETAGAL BETA-1,3-N-ACETYLGLUCOSAMINYLTRANSFERASE-LIKE PROTEIN 1"/>
    <property type="match status" value="1"/>
</dbReference>